<dbReference type="AlphaFoldDB" id="A0A2W7UGG0"/>
<protein>
    <submittedName>
        <fullName evidence="1">DUF4249 domain-containing protein</fullName>
    </submittedName>
</protein>
<dbReference type="RefSeq" id="WP_111409302.1">
    <property type="nucleotide sequence ID" value="NZ_QKXH01000003.1"/>
</dbReference>
<evidence type="ECO:0000313" key="1">
    <source>
        <dbReference type="EMBL" id="PZX94267.1"/>
    </source>
</evidence>
<dbReference type="Pfam" id="PF14054">
    <property type="entry name" value="DUF4249"/>
    <property type="match status" value="1"/>
</dbReference>
<name>A0A2W7UGG0_9FLAO</name>
<gene>
    <name evidence="1" type="ORF">DOS84_06485</name>
</gene>
<sequence length="273" mass="30419">MKKLIATLLIIFTFVCISCEDVIKVDVDTAAPRLAVEATINWQKGTEGSVQYIKLTTTTGYFENVIPVVSGAVVTVTNSSNKVFNFIENPKTGMYVCSDFEPKLNETYTLTIKTNGETYTATEKMYPVAAITKFSQNDNGGFSGKDIEVKAYFNDPADEVNFYLYRYNYKNQKTTNLYTDDDTFFNGNEFFSISQNDSLKVGEKVNVTHLGISKSYYNYMSVIISLAGQNGGGPFQSPPSTIRGNVINITNPNNYPLGYFSVSESDSKEYTIE</sequence>
<proteinExistence type="predicted"/>
<dbReference type="OrthoDB" id="1430047at2"/>
<comment type="caution">
    <text evidence="1">The sequence shown here is derived from an EMBL/GenBank/DDBJ whole genome shotgun (WGS) entry which is preliminary data.</text>
</comment>
<dbReference type="InterPro" id="IPR025345">
    <property type="entry name" value="DUF4249"/>
</dbReference>
<reference evidence="1 2" key="1">
    <citation type="submission" date="2018-06" db="EMBL/GenBank/DDBJ databases">
        <title>Flavobacterium sp IMCC34762, genome.</title>
        <authorList>
            <person name="Joung Y."/>
            <person name="Cho J."/>
            <person name="Song J."/>
        </authorList>
    </citation>
    <scope>NUCLEOTIDE SEQUENCE [LARGE SCALE GENOMIC DNA]</scope>
    <source>
        <strain evidence="1 2">IMCC34762</strain>
    </source>
</reference>
<accession>A0A2W7UGG0</accession>
<organism evidence="1 2">
    <name type="scientific">Flavobacterium aquariorum</name>
    <dbReference type="NCBI Taxonomy" id="2217670"/>
    <lineage>
        <taxon>Bacteria</taxon>
        <taxon>Pseudomonadati</taxon>
        <taxon>Bacteroidota</taxon>
        <taxon>Flavobacteriia</taxon>
        <taxon>Flavobacteriales</taxon>
        <taxon>Flavobacteriaceae</taxon>
        <taxon>Flavobacterium</taxon>
    </lineage>
</organism>
<dbReference type="Proteomes" id="UP000249177">
    <property type="component" value="Unassembled WGS sequence"/>
</dbReference>
<keyword evidence="2" id="KW-1185">Reference proteome</keyword>
<evidence type="ECO:0000313" key="2">
    <source>
        <dbReference type="Proteomes" id="UP000249177"/>
    </source>
</evidence>
<dbReference type="EMBL" id="QKXH01000003">
    <property type="protein sequence ID" value="PZX94267.1"/>
    <property type="molecule type" value="Genomic_DNA"/>
</dbReference>